<evidence type="ECO:0000313" key="1">
    <source>
        <dbReference type="EMBL" id="CAD6257932.1"/>
    </source>
</evidence>
<name>A0A811QM79_9POAL</name>
<accession>A0A811QM79</accession>
<gene>
    <name evidence="1" type="ORF">NCGR_LOCUS41415</name>
</gene>
<proteinExistence type="predicted"/>
<sequence>MHFTAGLLGSVDETAVLVEEVRRRGVLCQQQVLVACSSAHKLEESAAAHRSAQGHGEGELGLRRHHAACWPLQVPDRMTLAQEPEGDAVIGVVS</sequence>
<dbReference type="EMBL" id="CAJGYO010000010">
    <property type="protein sequence ID" value="CAD6257932.1"/>
    <property type="molecule type" value="Genomic_DNA"/>
</dbReference>
<dbReference type="Proteomes" id="UP000604825">
    <property type="component" value="Unassembled WGS sequence"/>
</dbReference>
<protein>
    <submittedName>
        <fullName evidence="1">Uncharacterized protein</fullName>
    </submittedName>
</protein>
<organism evidence="1 2">
    <name type="scientific">Miscanthus lutarioriparius</name>
    <dbReference type="NCBI Taxonomy" id="422564"/>
    <lineage>
        <taxon>Eukaryota</taxon>
        <taxon>Viridiplantae</taxon>
        <taxon>Streptophyta</taxon>
        <taxon>Embryophyta</taxon>
        <taxon>Tracheophyta</taxon>
        <taxon>Spermatophyta</taxon>
        <taxon>Magnoliopsida</taxon>
        <taxon>Liliopsida</taxon>
        <taxon>Poales</taxon>
        <taxon>Poaceae</taxon>
        <taxon>PACMAD clade</taxon>
        <taxon>Panicoideae</taxon>
        <taxon>Andropogonodae</taxon>
        <taxon>Andropogoneae</taxon>
        <taxon>Saccharinae</taxon>
        <taxon>Miscanthus</taxon>
    </lineage>
</organism>
<comment type="caution">
    <text evidence="1">The sequence shown here is derived from an EMBL/GenBank/DDBJ whole genome shotgun (WGS) entry which is preliminary data.</text>
</comment>
<reference evidence="1" key="1">
    <citation type="submission" date="2020-10" db="EMBL/GenBank/DDBJ databases">
        <authorList>
            <person name="Han B."/>
            <person name="Lu T."/>
            <person name="Zhao Q."/>
            <person name="Huang X."/>
            <person name="Zhao Y."/>
        </authorList>
    </citation>
    <scope>NUCLEOTIDE SEQUENCE</scope>
</reference>
<dbReference type="AlphaFoldDB" id="A0A811QM79"/>
<evidence type="ECO:0000313" key="2">
    <source>
        <dbReference type="Proteomes" id="UP000604825"/>
    </source>
</evidence>
<keyword evidence="2" id="KW-1185">Reference proteome</keyword>